<dbReference type="GO" id="GO:0010828">
    <property type="term" value="P:positive regulation of D-glucose transmembrane transport"/>
    <property type="evidence" value="ECO:0007669"/>
    <property type="project" value="TreeGrafter"/>
</dbReference>
<dbReference type="Gene3D" id="2.60.40.150">
    <property type="entry name" value="C2 domain"/>
    <property type="match status" value="1"/>
</dbReference>
<dbReference type="PANTHER" id="PTHR37412:SF2">
    <property type="entry name" value="C2 DOMAIN-CONTAINING PROTEIN 5"/>
    <property type="match status" value="1"/>
</dbReference>
<dbReference type="GO" id="GO:0005886">
    <property type="term" value="C:plasma membrane"/>
    <property type="evidence" value="ECO:0007669"/>
    <property type="project" value="TreeGrafter"/>
</dbReference>
<reference evidence="3 4" key="1">
    <citation type="submission" date="2015-10" db="EMBL/GenBank/DDBJ databases">
        <authorList>
            <person name="Gilbert D.G."/>
        </authorList>
    </citation>
    <scope>NUCLEOTIDE SEQUENCE [LARGE SCALE GENOMIC DNA]</scope>
    <source>
        <strain evidence="3">FVVF132</strain>
    </source>
</reference>
<dbReference type="GO" id="GO:0090314">
    <property type="term" value="P:positive regulation of protein targeting to membrane"/>
    <property type="evidence" value="ECO:0007669"/>
    <property type="project" value="TreeGrafter"/>
</dbReference>
<evidence type="ECO:0000313" key="3">
    <source>
        <dbReference type="EMBL" id="KQK78791.1"/>
    </source>
</evidence>
<dbReference type="Pfam" id="PF23025">
    <property type="entry name" value="YbjQ_2"/>
    <property type="match status" value="3"/>
</dbReference>
<dbReference type="InterPro" id="IPR000008">
    <property type="entry name" value="C2_dom"/>
</dbReference>
<evidence type="ECO:0000256" key="1">
    <source>
        <dbReference type="SAM" id="MobiDB-lite"/>
    </source>
</evidence>
<dbReference type="STRING" id="12930.A0A0Q3M7S9"/>
<dbReference type="GO" id="GO:0031340">
    <property type="term" value="P:positive regulation of vesicle fusion"/>
    <property type="evidence" value="ECO:0007669"/>
    <property type="project" value="TreeGrafter"/>
</dbReference>
<evidence type="ECO:0000313" key="4">
    <source>
        <dbReference type="Proteomes" id="UP000051836"/>
    </source>
</evidence>
<dbReference type="InterPro" id="IPR037785">
    <property type="entry name" value="C2_C2CD5"/>
</dbReference>
<protein>
    <recommendedName>
        <fullName evidence="2">C2 domain-containing protein</fullName>
    </recommendedName>
</protein>
<feature type="compositionally biased region" description="Gly residues" evidence="1">
    <location>
        <begin position="293"/>
        <end position="302"/>
    </location>
</feature>
<comment type="caution">
    <text evidence="3">The sequence shown here is derived from an EMBL/GenBank/DDBJ whole genome shotgun (WGS) entry which is preliminary data.</text>
</comment>
<dbReference type="CDD" id="cd08688">
    <property type="entry name" value="C2_KIAA0528-like"/>
    <property type="match status" value="1"/>
</dbReference>
<dbReference type="Pfam" id="PF00168">
    <property type="entry name" value="C2"/>
    <property type="match status" value="1"/>
</dbReference>
<dbReference type="GO" id="GO:0005544">
    <property type="term" value="F:calcium-dependent phospholipid binding"/>
    <property type="evidence" value="ECO:0007669"/>
    <property type="project" value="InterPro"/>
</dbReference>
<dbReference type="InterPro" id="IPR056431">
    <property type="entry name" value="C2CD5_YbjQ-rel_dom"/>
</dbReference>
<dbReference type="AlphaFoldDB" id="A0A0Q3M7S9"/>
<dbReference type="InterPro" id="IPR057815">
    <property type="entry name" value="C2CD5_C"/>
</dbReference>
<dbReference type="GO" id="GO:0005509">
    <property type="term" value="F:calcium ion binding"/>
    <property type="evidence" value="ECO:0007669"/>
    <property type="project" value="TreeGrafter"/>
</dbReference>
<dbReference type="SUPFAM" id="SSF49562">
    <property type="entry name" value="C2 domain (Calcium/lipid-binding domain, CaLB)"/>
    <property type="match status" value="1"/>
</dbReference>
<gene>
    <name evidence="3" type="ORF">AAES_113401</name>
</gene>
<feature type="compositionally biased region" description="Low complexity" evidence="1">
    <location>
        <begin position="264"/>
        <end position="292"/>
    </location>
</feature>
<dbReference type="PROSITE" id="PS50004">
    <property type="entry name" value="C2"/>
    <property type="match status" value="1"/>
</dbReference>
<dbReference type="EMBL" id="LMAW01002634">
    <property type="protein sequence ID" value="KQK78791.1"/>
    <property type="molecule type" value="Genomic_DNA"/>
</dbReference>
<dbReference type="GO" id="GO:0072659">
    <property type="term" value="P:protein localization to plasma membrane"/>
    <property type="evidence" value="ECO:0007669"/>
    <property type="project" value="TreeGrafter"/>
</dbReference>
<keyword evidence="4" id="KW-1185">Reference proteome</keyword>
<accession>A0A0Q3M7S9</accession>
<organism evidence="3 4">
    <name type="scientific">Amazona aestiva</name>
    <name type="common">Blue-fronted Amazon parrot</name>
    <dbReference type="NCBI Taxonomy" id="12930"/>
    <lineage>
        <taxon>Eukaryota</taxon>
        <taxon>Metazoa</taxon>
        <taxon>Chordata</taxon>
        <taxon>Craniata</taxon>
        <taxon>Vertebrata</taxon>
        <taxon>Euteleostomi</taxon>
        <taxon>Archelosauria</taxon>
        <taxon>Archosauria</taxon>
        <taxon>Dinosauria</taxon>
        <taxon>Saurischia</taxon>
        <taxon>Theropoda</taxon>
        <taxon>Coelurosauria</taxon>
        <taxon>Aves</taxon>
        <taxon>Neognathae</taxon>
        <taxon>Neoaves</taxon>
        <taxon>Telluraves</taxon>
        <taxon>Australaves</taxon>
        <taxon>Psittaciformes</taxon>
        <taxon>Psittacidae</taxon>
        <taxon>Amazona</taxon>
    </lineage>
</organism>
<dbReference type="Pfam" id="PF23128">
    <property type="entry name" value="YbjQ_4"/>
    <property type="match status" value="1"/>
</dbReference>
<dbReference type="InterPro" id="IPR035892">
    <property type="entry name" value="C2_domain_sf"/>
</dbReference>
<name>A0A0Q3M7S9_AMAAE</name>
<feature type="region of interest" description="Disordered" evidence="1">
    <location>
        <begin position="239"/>
        <end position="304"/>
    </location>
</feature>
<dbReference type="Proteomes" id="UP000051836">
    <property type="component" value="Unassembled WGS sequence"/>
</dbReference>
<evidence type="ECO:0000259" key="2">
    <source>
        <dbReference type="PROSITE" id="PS50004"/>
    </source>
</evidence>
<feature type="domain" description="C2" evidence="2">
    <location>
        <begin position="1"/>
        <end position="83"/>
    </location>
</feature>
<feature type="compositionally biased region" description="Polar residues" evidence="1">
    <location>
        <begin position="248"/>
        <end position="263"/>
    </location>
</feature>
<dbReference type="GO" id="GO:0065002">
    <property type="term" value="P:intracellular protein transmembrane transport"/>
    <property type="evidence" value="ECO:0007669"/>
    <property type="project" value="TreeGrafter"/>
</dbReference>
<dbReference type="OrthoDB" id="419768at2759"/>
<sequence>MQVFVKFGNTTFKTDVYPKSLNPQWNSEWFKFEVDDEELQDEPLQITVLDHDTYSANDAIGKVYIDIDPLLCSEAATVISGWFPIYDTIHGIRGEISVVVKVDLFNDLNRFRQSSCGVKFFCTTSIPKCYRAVIIHGFVEELVVNEDPEYQWIDRIRTPRASNEARQRLISLMSGELQRKIGLKVLEMRGNAVVGYLQCFDLEGESGLVVRAIGTACTLDKLSNPSAFLPACNSPSKEMKEIPFNEDPNPNTHSSGPSTPLKNQTYSFSPSKSYSRQSSSSDTDLSLTPKTGMGSGSAGKEGGPFKTLLRQQTQSALEQREFPFFTLTTFPPGFLVHVGGVVSARSVKLLDRIHNPDEPETRDAWWAEIRQEIKSHAKALGCHAVVGYSESTSIWIEETSPPGCGFCHIPYDELNMPFPAHLTYCYNCRKQKVPDVLFTTIDLPVEAIVIGKGCLIQARLCRLKKKAQAEANATAISNLLPFMEYEVHTQLMNKLKLRGMNALFGLRIQITVGENMLMGLASATGVYLAALPTPGGIQIAGKTPNDGTYEQHISHMQKKINDTIAKNKELYEINPPIDDTDAMEDVHSLLTDAPPPSVTAVAITYDKNQALQTNKGPTEKSQQRATSVDYSSFADRCNSWIELIKLKAQTIRRGSIKTTASLDKASPLAEGYLRHRSVPSCTNSTVSVVKMTPLSFLPGAKITKYLGIINMFFIRETTSLREEGGVSGFLHAFIAEVFAMVRAHVAALGGNAVVSYIMKQCVFMENPNKNQAQCLINVSGDAVIFVRESELEMLPVQPSTAVSQPTSTGGDVTT</sequence>
<dbReference type="PANTHER" id="PTHR37412">
    <property type="entry name" value="C2 DOMAIN-CONTAINING PROTEIN 5"/>
    <property type="match status" value="1"/>
</dbReference>
<proteinExistence type="predicted"/>
<dbReference type="InterPro" id="IPR038983">
    <property type="entry name" value="C2CD5"/>
</dbReference>